<dbReference type="EMBL" id="PPTA01000003">
    <property type="protein sequence ID" value="TFB05382.1"/>
    <property type="molecule type" value="Genomic_DNA"/>
</dbReference>
<evidence type="ECO:0000313" key="1">
    <source>
        <dbReference type="EMBL" id="TFB05382.1"/>
    </source>
</evidence>
<evidence type="ECO:0000313" key="2">
    <source>
        <dbReference type="Proteomes" id="UP001642720"/>
    </source>
</evidence>
<dbReference type="Proteomes" id="UP001642720">
    <property type="component" value="Unassembled WGS sequence"/>
</dbReference>
<gene>
    <name evidence="1" type="ORF">CCMA1212_002488</name>
</gene>
<dbReference type="RefSeq" id="XP_073561583.1">
    <property type="nucleotide sequence ID" value="XM_073699870.1"/>
</dbReference>
<sequence length="93" mass="9996">MAPPRDPSPGSAAQLSQLLDSVGEQAAYAVRRLCWHMPSSQASQAFGSRARFMGRSDDARQLGPSAFHASVMGQQHLSISPWALTPSRTPMMA</sequence>
<proteinExistence type="predicted"/>
<reference evidence="1 2" key="1">
    <citation type="submission" date="2018-01" db="EMBL/GenBank/DDBJ databases">
        <title>Genome characterization of the sugarcane-associated fungus Trichoderma ghanense CCMA-1212 and their application in lignocelulose bioconversion.</title>
        <authorList>
            <person name="Steindorff A.S."/>
            <person name="Mendes T.D."/>
            <person name="Vilela E.S.D."/>
            <person name="Rodrigues D.S."/>
            <person name="Formighieri E.F."/>
            <person name="Melo I.S."/>
            <person name="Favaro L.C.L."/>
        </authorList>
    </citation>
    <scope>NUCLEOTIDE SEQUENCE [LARGE SCALE GENOMIC DNA]</scope>
    <source>
        <strain evidence="1 2">CCMA-1212</strain>
    </source>
</reference>
<dbReference type="GeneID" id="300574320"/>
<comment type="caution">
    <text evidence="1">The sequence shown here is derived from an EMBL/GenBank/DDBJ whole genome shotgun (WGS) entry which is preliminary data.</text>
</comment>
<protein>
    <submittedName>
        <fullName evidence="1">Uncharacterized protein</fullName>
    </submittedName>
</protein>
<organism evidence="1 2">
    <name type="scientific">Trichoderma ghanense</name>
    <dbReference type="NCBI Taxonomy" id="65468"/>
    <lineage>
        <taxon>Eukaryota</taxon>
        <taxon>Fungi</taxon>
        <taxon>Dikarya</taxon>
        <taxon>Ascomycota</taxon>
        <taxon>Pezizomycotina</taxon>
        <taxon>Sordariomycetes</taxon>
        <taxon>Hypocreomycetidae</taxon>
        <taxon>Hypocreales</taxon>
        <taxon>Hypocreaceae</taxon>
        <taxon>Trichoderma</taxon>
    </lineage>
</organism>
<name>A0ABY2HCC1_9HYPO</name>
<keyword evidence="2" id="KW-1185">Reference proteome</keyword>
<accession>A0ABY2HCC1</accession>